<reference evidence="2" key="1">
    <citation type="journal article" date="2021" name="Genome Biol. Evol.">
        <title>The assembled and annotated genome of the fairy-ring fungus Marasmius oreades.</title>
        <authorList>
            <person name="Hiltunen M."/>
            <person name="Ament-Velasquez S.L."/>
            <person name="Johannesson H."/>
        </authorList>
    </citation>
    <scope>NUCLEOTIDE SEQUENCE</scope>
    <source>
        <strain evidence="2">03SP1</strain>
    </source>
</reference>
<dbReference type="EMBL" id="CM032186">
    <property type="protein sequence ID" value="KAG7091464.1"/>
    <property type="molecule type" value="Genomic_DNA"/>
</dbReference>
<dbReference type="Pfam" id="PF08015">
    <property type="entry name" value="Pheromone"/>
    <property type="match status" value="1"/>
</dbReference>
<dbReference type="GO" id="GO:0000772">
    <property type="term" value="F:mating pheromone activity"/>
    <property type="evidence" value="ECO:0007669"/>
    <property type="project" value="InterPro"/>
</dbReference>
<dbReference type="OrthoDB" id="10556784at2759"/>
<dbReference type="KEGG" id="more:E1B28_010495"/>
<protein>
    <submittedName>
        <fullName evidence="2">Uncharacterized protein</fullName>
    </submittedName>
</protein>
<feature type="region of interest" description="Disordered" evidence="1">
    <location>
        <begin position="24"/>
        <end position="63"/>
    </location>
</feature>
<dbReference type="GeneID" id="66079571"/>
<evidence type="ECO:0000256" key="1">
    <source>
        <dbReference type="SAM" id="MobiDB-lite"/>
    </source>
</evidence>
<dbReference type="AlphaFoldDB" id="A0A9P7RX68"/>
<name>A0A9P7RX68_9AGAR</name>
<dbReference type="RefSeq" id="XP_043007934.1">
    <property type="nucleotide sequence ID" value="XM_043155466.1"/>
</dbReference>
<comment type="caution">
    <text evidence="2">The sequence shown here is derived from an EMBL/GenBank/DDBJ whole genome shotgun (WGS) entry which is preliminary data.</text>
</comment>
<dbReference type="GO" id="GO:0016020">
    <property type="term" value="C:membrane"/>
    <property type="evidence" value="ECO:0007669"/>
    <property type="project" value="InterPro"/>
</dbReference>
<accession>A0A9P7RX68</accession>
<gene>
    <name evidence="2" type="ORF">E1B28_010495</name>
</gene>
<sequence length="63" mass="6569">MDAFSTLSFSSLFSIGSSEYDVTSTLPDAPTVAKSQSSSLEDLPPLVDEEDTTSGGSNYCVIA</sequence>
<dbReference type="InterPro" id="IPR012597">
    <property type="entry name" value="Pheromone"/>
</dbReference>
<evidence type="ECO:0000313" key="2">
    <source>
        <dbReference type="EMBL" id="KAG7091464.1"/>
    </source>
</evidence>
<evidence type="ECO:0000313" key="3">
    <source>
        <dbReference type="Proteomes" id="UP001049176"/>
    </source>
</evidence>
<organism evidence="2 3">
    <name type="scientific">Marasmius oreades</name>
    <name type="common">fairy-ring Marasmius</name>
    <dbReference type="NCBI Taxonomy" id="181124"/>
    <lineage>
        <taxon>Eukaryota</taxon>
        <taxon>Fungi</taxon>
        <taxon>Dikarya</taxon>
        <taxon>Basidiomycota</taxon>
        <taxon>Agaricomycotina</taxon>
        <taxon>Agaricomycetes</taxon>
        <taxon>Agaricomycetidae</taxon>
        <taxon>Agaricales</taxon>
        <taxon>Marasmiineae</taxon>
        <taxon>Marasmiaceae</taxon>
        <taxon>Marasmius</taxon>
    </lineage>
</organism>
<proteinExistence type="predicted"/>
<dbReference type="Proteomes" id="UP001049176">
    <property type="component" value="Chromosome 6"/>
</dbReference>
<keyword evidence="3" id="KW-1185">Reference proteome</keyword>